<evidence type="ECO:0000256" key="8">
    <source>
        <dbReference type="SAM" id="Phobius"/>
    </source>
</evidence>
<feature type="transmembrane region" description="Helical" evidence="8">
    <location>
        <begin position="211"/>
        <end position="229"/>
    </location>
</feature>
<feature type="transmembrane region" description="Helical" evidence="8">
    <location>
        <begin position="41"/>
        <end position="59"/>
    </location>
</feature>
<dbReference type="AlphaFoldDB" id="A0A292YCR3"/>
<protein>
    <submittedName>
        <fullName evidence="10">Transporter</fullName>
    </submittedName>
</protein>
<feature type="transmembrane region" description="Helical" evidence="8">
    <location>
        <begin position="266"/>
        <end position="287"/>
    </location>
</feature>
<feature type="transmembrane region" description="Helical" evidence="8">
    <location>
        <begin position="149"/>
        <end position="166"/>
    </location>
</feature>
<feature type="domain" description="EamA" evidence="9">
    <location>
        <begin position="7"/>
        <end position="142"/>
    </location>
</feature>
<accession>A0A292YCR3</accession>
<organism evidence="10 11">
    <name type="scientific">Effusibacillus lacus</name>
    <dbReference type="NCBI Taxonomy" id="1348429"/>
    <lineage>
        <taxon>Bacteria</taxon>
        <taxon>Bacillati</taxon>
        <taxon>Bacillota</taxon>
        <taxon>Bacilli</taxon>
        <taxon>Bacillales</taxon>
        <taxon>Alicyclobacillaceae</taxon>
        <taxon>Effusibacillus</taxon>
    </lineage>
</organism>
<sequence>MNNELLKGIWFAVGAYLLWGVLPLFWKLLQMIPSDEILSHRIVWSFVFVMLIVAVSGRSNEFKSLFVHRKVLLALLLASVLISGNWFIYIWAVNHDYVIEASLGYYINPLLNVALGMIVLKERLTLPQWVAILLAATGVAILAVEYGKVPWIALLLAISFAIYGLVKKMAPVDAMVGLAFETAMSTPAALIYLMLLQTKGIGALGHSSAEVTVYLLLSGIATTLPLIWFAQGAKRIPFSMLAFIQYLSPTISLLLGIFVFHEPFTAIHLISFSFIWAAIVIYTLSSVKFRDAIKLKSES</sequence>
<evidence type="ECO:0000259" key="9">
    <source>
        <dbReference type="Pfam" id="PF00892"/>
    </source>
</evidence>
<keyword evidence="11" id="KW-1185">Reference proteome</keyword>
<dbReference type="OrthoDB" id="369870at2"/>
<feature type="transmembrane region" description="Helical" evidence="8">
    <location>
        <begin position="9"/>
        <end position="29"/>
    </location>
</feature>
<keyword evidence="6 8" id="KW-1133">Transmembrane helix</keyword>
<dbReference type="InterPro" id="IPR004626">
    <property type="entry name" value="RarD"/>
</dbReference>
<evidence type="ECO:0000256" key="6">
    <source>
        <dbReference type="ARBA" id="ARBA00022989"/>
    </source>
</evidence>
<evidence type="ECO:0000313" key="10">
    <source>
        <dbReference type="EMBL" id="GAX89432.1"/>
    </source>
</evidence>
<proteinExistence type="inferred from homology"/>
<dbReference type="InterPro" id="IPR000620">
    <property type="entry name" value="EamA_dom"/>
</dbReference>
<feature type="transmembrane region" description="Helical" evidence="8">
    <location>
        <begin position="126"/>
        <end position="143"/>
    </location>
</feature>
<feature type="transmembrane region" description="Helical" evidence="8">
    <location>
        <begin position="241"/>
        <end position="260"/>
    </location>
</feature>
<comment type="caution">
    <text evidence="10">The sequence shown here is derived from an EMBL/GenBank/DDBJ whole genome shotgun (WGS) entry which is preliminary data.</text>
</comment>
<reference evidence="11" key="1">
    <citation type="submission" date="2017-07" db="EMBL/GenBank/DDBJ databases">
        <title>Draft genome sequence of Effusibacillus lacus strain skLN1.</title>
        <authorList>
            <person name="Watanabe M."/>
            <person name="Kojima H."/>
            <person name="Fukui M."/>
        </authorList>
    </citation>
    <scope>NUCLEOTIDE SEQUENCE [LARGE SCALE GENOMIC DNA]</scope>
    <source>
        <strain evidence="11">skLN1</strain>
    </source>
</reference>
<evidence type="ECO:0000313" key="11">
    <source>
        <dbReference type="Proteomes" id="UP000217785"/>
    </source>
</evidence>
<dbReference type="EMBL" id="BDUF01000021">
    <property type="protein sequence ID" value="GAX89432.1"/>
    <property type="molecule type" value="Genomic_DNA"/>
</dbReference>
<keyword evidence="7 8" id="KW-0472">Membrane</keyword>
<name>A0A292YCR3_9BACL</name>
<dbReference type="RefSeq" id="WP_096181124.1">
    <property type="nucleotide sequence ID" value="NZ_BDUF01000021.1"/>
</dbReference>
<keyword evidence="3" id="KW-0813">Transport</keyword>
<evidence type="ECO:0000256" key="5">
    <source>
        <dbReference type="ARBA" id="ARBA00022692"/>
    </source>
</evidence>
<feature type="transmembrane region" description="Helical" evidence="8">
    <location>
        <begin position="71"/>
        <end position="91"/>
    </location>
</feature>
<gene>
    <name evidence="10" type="ORF">EFBL_1050</name>
</gene>
<dbReference type="Proteomes" id="UP000217785">
    <property type="component" value="Unassembled WGS sequence"/>
</dbReference>
<comment type="subcellular location">
    <subcellularLocation>
        <location evidence="1">Cell membrane</location>
        <topology evidence="1">Multi-pass membrane protein</topology>
    </subcellularLocation>
</comment>
<feature type="transmembrane region" description="Helical" evidence="8">
    <location>
        <begin position="103"/>
        <end position="119"/>
    </location>
</feature>
<evidence type="ECO:0000256" key="2">
    <source>
        <dbReference type="ARBA" id="ARBA00007362"/>
    </source>
</evidence>
<dbReference type="PANTHER" id="PTHR22911">
    <property type="entry name" value="ACYL-MALONYL CONDENSING ENZYME-RELATED"/>
    <property type="match status" value="1"/>
</dbReference>
<dbReference type="InterPro" id="IPR037185">
    <property type="entry name" value="EmrE-like"/>
</dbReference>
<dbReference type="SUPFAM" id="SSF103481">
    <property type="entry name" value="Multidrug resistance efflux transporter EmrE"/>
    <property type="match status" value="2"/>
</dbReference>
<dbReference type="Pfam" id="PF00892">
    <property type="entry name" value="EamA"/>
    <property type="match status" value="2"/>
</dbReference>
<keyword evidence="4" id="KW-1003">Cell membrane</keyword>
<feature type="transmembrane region" description="Helical" evidence="8">
    <location>
        <begin position="178"/>
        <end position="196"/>
    </location>
</feature>
<dbReference type="GO" id="GO:0005886">
    <property type="term" value="C:plasma membrane"/>
    <property type="evidence" value="ECO:0007669"/>
    <property type="project" value="UniProtKB-SubCell"/>
</dbReference>
<feature type="domain" description="EamA" evidence="9">
    <location>
        <begin position="152"/>
        <end position="282"/>
    </location>
</feature>
<dbReference type="NCBIfam" id="TIGR00688">
    <property type="entry name" value="rarD"/>
    <property type="match status" value="1"/>
</dbReference>
<evidence type="ECO:0000256" key="3">
    <source>
        <dbReference type="ARBA" id="ARBA00022448"/>
    </source>
</evidence>
<evidence type="ECO:0000256" key="7">
    <source>
        <dbReference type="ARBA" id="ARBA00023136"/>
    </source>
</evidence>
<dbReference type="PANTHER" id="PTHR22911:SF137">
    <property type="entry name" value="SOLUTE CARRIER FAMILY 35 MEMBER G2-RELATED"/>
    <property type="match status" value="1"/>
</dbReference>
<comment type="similarity">
    <text evidence="2">Belongs to the EamA transporter family.</text>
</comment>
<keyword evidence="5 8" id="KW-0812">Transmembrane</keyword>
<evidence type="ECO:0000256" key="4">
    <source>
        <dbReference type="ARBA" id="ARBA00022475"/>
    </source>
</evidence>
<evidence type="ECO:0000256" key="1">
    <source>
        <dbReference type="ARBA" id="ARBA00004651"/>
    </source>
</evidence>